<dbReference type="PRINTS" id="PR00344">
    <property type="entry name" value="BCTRLSENSOR"/>
</dbReference>
<dbReference type="SMART" id="SM00387">
    <property type="entry name" value="HATPase_c"/>
    <property type="match status" value="1"/>
</dbReference>
<evidence type="ECO:0000256" key="7">
    <source>
        <dbReference type="ARBA" id="ARBA00023012"/>
    </source>
</evidence>
<keyword evidence="8" id="KW-0472">Membrane</keyword>
<dbReference type="GO" id="GO:0000160">
    <property type="term" value="P:phosphorelay signal transduction system"/>
    <property type="evidence" value="ECO:0007669"/>
    <property type="project" value="UniProtKB-KW"/>
</dbReference>
<dbReference type="Pfam" id="PF02518">
    <property type="entry name" value="HATPase_c"/>
    <property type="match status" value="1"/>
</dbReference>
<dbReference type="InterPro" id="IPR005467">
    <property type="entry name" value="His_kinase_dom"/>
</dbReference>
<dbReference type="Proteomes" id="UP000287601">
    <property type="component" value="Chromosome"/>
</dbReference>
<dbReference type="InterPro" id="IPR036890">
    <property type="entry name" value="HATPase_C_sf"/>
</dbReference>
<dbReference type="PANTHER" id="PTHR43065">
    <property type="entry name" value="SENSOR HISTIDINE KINASE"/>
    <property type="match status" value="1"/>
</dbReference>
<gene>
    <name evidence="10" type="ORF">EQM06_07525</name>
</gene>
<dbReference type="RefSeq" id="WP_128745746.1">
    <property type="nucleotide sequence ID" value="NZ_CP035281.1"/>
</dbReference>
<evidence type="ECO:0000256" key="1">
    <source>
        <dbReference type="ARBA" id="ARBA00000085"/>
    </source>
</evidence>
<dbReference type="GO" id="GO:0005524">
    <property type="term" value="F:ATP binding"/>
    <property type="evidence" value="ECO:0007669"/>
    <property type="project" value="UniProtKB-KW"/>
</dbReference>
<accession>A0A410PVZ3</accession>
<evidence type="ECO:0000259" key="9">
    <source>
        <dbReference type="PROSITE" id="PS50109"/>
    </source>
</evidence>
<sequence>MKKIKRALLTAGCVSIGSQLYINVFSDDFIIALAVVIFGVCLHFFPELNPIKLSFLTGICSPNFRFLVLWTASGEWNKSAAAALPDMIFYFVFGILYFLLYYKNPNKNYTLFWTTLVLCDALSNTAELSFMNGLSYMNPTVIGTLFTIAMVRSTMILTVCLSVDHYKSLLKREEHELRYKKLMVMAAVFDSEVYFMKKGIVEIEDVMKKAYLLHQKMNNDSFPKEFQVLTLDIAKDVHEIKKGYIRVIKGLQDNFLTDIEITSLNIRDLVNILATDIAELIKHQNKHVEFITRIYSNFIVREHYFLMSILRNIVVNAVDAISYEKEGTISLELFKLEGKLYDFRITDNGTGIRKDDMDIIFASGYSTKFDGATGDINRGLGLTLVKDLVEEQFKGSITVESQEGMYTRFDVFIPVACFEEN</sequence>
<keyword evidence="4" id="KW-0547">Nucleotide-binding</keyword>
<comment type="catalytic activity">
    <reaction evidence="1">
        <text>ATP + protein L-histidine = ADP + protein N-phospho-L-histidine.</text>
        <dbReference type="EC" id="2.7.13.3"/>
    </reaction>
</comment>
<dbReference type="KEGG" id="amij:EQM06_07525"/>
<evidence type="ECO:0000313" key="11">
    <source>
        <dbReference type="Proteomes" id="UP000287601"/>
    </source>
</evidence>
<evidence type="ECO:0000256" key="6">
    <source>
        <dbReference type="ARBA" id="ARBA00022840"/>
    </source>
</evidence>
<name>A0A410PVZ3_9FIRM</name>
<keyword evidence="7" id="KW-0902">Two-component regulatory system</keyword>
<keyword evidence="3" id="KW-0808">Transferase</keyword>
<feature type="transmembrane region" description="Helical" evidence="8">
    <location>
        <begin position="79"/>
        <end position="102"/>
    </location>
</feature>
<feature type="transmembrane region" description="Helical" evidence="8">
    <location>
        <begin position="29"/>
        <end position="46"/>
    </location>
</feature>
<feature type="transmembrane region" description="Helical" evidence="8">
    <location>
        <begin position="142"/>
        <end position="163"/>
    </location>
</feature>
<proteinExistence type="predicted"/>
<feature type="domain" description="Histidine kinase" evidence="9">
    <location>
        <begin position="253"/>
        <end position="417"/>
    </location>
</feature>
<dbReference type="AlphaFoldDB" id="A0A410PVZ3"/>
<dbReference type="EC" id="2.7.13.3" evidence="2"/>
<evidence type="ECO:0000256" key="4">
    <source>
        <dbReference type="ARBA" id="ARBA00022741"/>
    </source>
</evidence>
<evidence type="ECO:0000256" key="8">
    <source>
        <dbReference type="SAM" id="Phobius"/>
    </source>
</evidence>
<feature type="transmembrane region" description="Helical" evidence="8">
    <location>
        <begin position="109"/>
        <end position="130"/>
    </location>
</feature>
<reference evidence="10 11" key="1">
    <citation type="submission" date="2019-01" db="EMBL/GenBank/DDBJ databases">
        <title>Draft genomes of a novel of Aminipila strains.</title>
        <authorList>
            <person name="Ma S."/>
        </authorList>
    </citation>
    <scope>NUCLEOTIDE SEQUENCE [LARGE SCALE GENOMIC DNA]</scope>
    <source>
        <strain evidence="11">JN-39</strain>
    </source>
</reference>
<keyword evidence="8" id="KW-1133">Transmembrane helix</keyword>
<dbReference type="PANTHER" id="PTHR43065:SF46">
    <property type="entry name" value="C4-DICARBOXYLATE TRANSPORT SENSOR PROTEIN DCTB"/>
    <property type="match status" value="1"/>
</dbReference>
<dbReference type="PROSITE" id="PS50109">
    <property type="entry name" value="HIS_KIN"/>
    <property type="match status" value="1"/>
</dbReference>
<keyword evidence="11" id="KW-1185">Reference proteome</keyword>
<evidence type="ECO:0000313" key="10">
    <source>
        <dbReference type="EMBL" id="QAT43097.1"/>
    </source>
</evidence>
<dbReference type="GO" id="GO:0004673">
    <property type="term" value="F:protein histidine kinase activity"/>
    <property type="evidence" value="ECO:0007669"/>
    <property type="project" value="UniProtKB-EC"/>
</dbReference>
<organism evidence="10 11">
    <name type="scientific">Aminipila luticellarii</name>
    <dbReference type="NCBI Taxonomy" id="2507160"/>
    <lineage>
        <taxon>Bacteria</taxon>
        <taxon>Bacillati</taxon>
        <taxon>Bacillota</taxon>
        <taxon>Clostridia</taxon>
        <taxon>Peptostreptococcales</taxon>
        <taxon>Anaerovoracaceae</taxon>
        <taxon>Aminipila</taxon>
    </lineage>
</organism>
<dbReference type="SUPFAM" id="SSF55874">
    <property type="entry name" value="ATPase domain of HSP90 chaperone/DNA topoisomerase II/histidine kinase"/>
    <property type="match status" value="1"/>
</dbReference>
<dbReference type="EMBL" id="CP035281">
    <property type="protein sequence ID" value="QAT43097.1"/>
    <property type="molecule type" value="Genomic_DNA"/>
</dbReference>
<keyword evidence="8" id="KW-0812">Transmembrane</keyword>
<evidence type="ECO:0000256" key="3">
    <source>
        <dbReference type="ARBA" id="ARBA00022679"/>
    </source>
</evidence>
<evidence type="ECO:0000256" key="2">
    <source>
        <dbReference type="ARBA" id="ARBA00012438"/>
    </source>
</evidence>
<protein>
    <recommendedName>
        <fullName evidence="2">histidine kinase</fullName>
        <ecNumber evidence="2">2.7.13.3</ecNumber>
    </recommendedName>
</protein>
<dbReference type="OrthoDB" id="1791938at2"/>
<dbReference type="InterPro" id="IPR004358">
    <property type="entry name" value="Sig_transdc_His_kin-like_C"/>
</dbReference>
<dbReference type="InterPro" id="IPR003594">
    <property type="entry name" value="HATPase_dom"/>
</dbReference>
<keyword evidence="6" id="KW-0067">ATP-binding</keyword>
<keyword evidence="5 10" id="KW-0418">Kinase</keyword>
<dbReference type="Gene3D" id="3.30.565.10">
    <property type="entry name" value="Histidine kinase-like ATPase, C-terminal domain"/>
    <property type="match status" value="1"/>
</dbReference>
<evidence type="ECO:0000256" key="5">
    <source>
        <dbReference type="ARBA" id="ARBA00022777"/>
    </source>
</evidence>